<evidence type="ECO:0008006" key="4">
    <source>
        <dbReference type="Google" id="ProtNLM"/>
    </source>
</evidence>
<comment type="caution">
    <text evidence="2">The sequence shown here is derived from an EMBL/GenBank/DDBJ whole genome shotgun (WGS) entry which is preliminary data.</text>
</comment>
<dbReference type="AlphaFoldDB" id="A0A316WJF4"/>
<feature type="transmembrane region" description="Helical" evidence="1">
    <location>
        <begin position="364"/>
        <end position="386"/>
    </location>
</feature>
<proteinExistence type="predicted"/>
<keyword evidence="1" id="KW-0472">Membrane</keyword>
<organism evidence="2 3">
    <name type="scientific">Chryseobacterium viscerum</name>
    <dbReference type="NCBI Taxonomy" id="1037377"/>
    <lineage>
        <taxon>Bacteria</taxon>
        <taxon>Pseudomonadati</taxon>
        <taxon>Bacteroidota</taxon>
        <taxon>Flavobacteriia</taxon>
        <taxon>Flavobacteriales</taxon>
        <taxon>Weeksellaceae</taxon>
        <taxon>Chryseobacterium group</taxon>
        <taxon>Chryseobacterium</taxon>
    </lineage>
</organism>
<evidence type="ECO:0000313" key="3">
    <source>
        <dbReference type="Proteomes" id="UP000236413"/>
    </source>
</evidence>
<evidence type="ECO:0000256" key="1">
    <source>
        <dbReference type="SAM" id="Phobius"/>
    </source>
</evidence>
<gene>
    <name evidence="2" type="ORF">C1634_009775</name>
</gene>
<accession>A0A316WJF4</accession>
<sequence length="404" mass="48515">MDRKLKLFLIKSFAVLAVIHLAYFIYGYVKFEGVQKIDIYTEFYRFKFYDDVSISHFFISGLFLFFFVIILLRNHSKKRDELSKILRIGIILLLVSFFSLTFFISYSFGLNAKLRTELPEKNLNKDKTLLNVLQPFLYNYTSYSSEKLFNPENILYPKPYPVIEVRDTIYYDPGNKDYYSTESSYYSIDTLRMLSTNHEKLNNKTKMVLDFLGLDAKELEKRIISKKEIGDSTEIIFKGTEVHPQYDEKMCIFLENKSLFSPLHKIPEPQQQYQNAVKRYNLLYKYNQDSLLYSFQRLNVLLKKYNIETHIVPKELTKDVFYYRDRQREPLNEIRNTYERNNLKEKFATLDRLFYQPNYLHPSIMGIFISTIIGVWFVLFLLYLIWNLRRRKLSSDNFKESEEM</sequence>
<feature type="transmembrane region" description="Helical" evidence="1">
    <location>
        <begin position="54"/>
        <end position="73"/>
    </location>
</feature>
<dbReference type="RefSeq" id="WP_103233585.1">
    <property type="nucleotide sequence ID" value="NZ_PPEG02000004.1"/>
</dbReference>
<feature type="transmembrane region" description="Helical" evidence="1">
    <location>
        <begin position="85"/>
        <end position="108"/>
    </location>
</feature>
<keyword evidence="1" id="KW-1133">Transmembrane helix</keyword>
<keyword evidence="1" id="KW-0812">Transmembrane</keyword>
<protein>
    <recommendedName>
        <fullName evidence="4">DUF3329 domain-containing protein</fullName>
    </recommendedName>
</protein>
<dbReference type="Proteomes" id="UP000236413">
    <property type="component" value="Unassembled WGS sequence"/>
</dbReference>
<dbReference type="EMBL" id="PPEG02000004">
    <property type="protein sequence ID" value="PWN61565.1"/>
    <property type="molecule type" value="Genomic_DNA"/>
</dbReference>
<feature type="transmembrane region" description="Helical" evidence="1">
    <location>
        <begin position="7"/>
        <end position="26"/>
    </location>
</feature>
<name>A0A316WJF4_9FLAO</name>
<reference evidence="2 3" key="1">
    <citation type="submission" date="2018-04" db="EMBL/GenBank/DDBJ databases">
        <title>Chryseobacterium oncorhynchi 701B-08T from rainbow trout, and Chryseobacterium viscerum 687B-08T from diseased fish.</title>
        <authorList>
            <person name="Jeong J.-J."/>
            <person name="Lee Y.J."/>
            <person name="Pathiraja D."/>
            <person name="Park B."/>
            <person name="Choi I.-G."/>
            <person name="Kim K.D."/>
        </authorList>
    </citation>
    <scope>NUCLEOTIDE SEQUENCE [LARGE SCALE GENOMIC DNA]</scope>
    <source>
        <strain evidence="2 3">687B-08</strain>
    </source>
</reference>
<evidence type="ECO:0000313" key="2">
    <source>
        <dbReference type="EMBL" id="PWN61565.1"/>
    </source>
</evidence>